<evidence type="ECO:0000313" key="1">
    <source>
        <dbReference type="EMBL" id="OAY66866.1"/>
    </source>
</evidence>
<organism evidence="1 2">
    <name type="scientific">Ananas comosus</name>
    <name type="common">Pineapple</name>
    <name type="synonym">Ananas ananas</name>
    <dbReference type="NCBI Taxonomy" id="4615"/>
    <lineage>
        <taxon>Eukaryota</taxon>
        <taxon>Viridiplantae</taxon>
        <taxon>Streptophyta</taxon>
        <taxon>Embryophyta</taxon>
        <taxon>Tracheophyta</taxon>
        <taxon>Spermatophyta</taxon>
        <taxon>Magnoliopsida</taxon>
        <taxon>Liliopsida</taxon>
        <taxon>Poales</taxon>
        <taxon>Bromeliaceae</taxon>
        <taxon>Bromelioideae</taxon>
        <taxon>Ananas</taxon>
    </lineage>
</organism>
<gene>
    <name evidence="1" type="ORF">ACMD2_11739</name>
</gene>
<sequence>MALFCWTSNIQGDCQLYRASFSKRWYCFLEGVSDPQTTRLISKYLHSEESVTKRTGKLYSSNRMSDCASPSII</sequence>
<protein>
    <submittedName>
        <fullName evidence="1">Uncharacterized protein</fullName>
    </submittedName>
</protein>
<name>A0A199UQD0_ANACO</name>
<dbReference type="EMBL" id="LSRQ01005876">
    <property type="protein sequence ID" value="OAY66866.1"/>
    <property type="molecule type" value="Genomic_DNA"/>
</dbReference>
<dbReference type="AlphaFoldDB" id="A0A199UQD0"/>
<evidence type="ECO:0000313" key="2">
    <source>
        <dbReference type="Proteomes" id="UP000092600"/>
    </source>
</evidence>
<comment type="caution">
    <text evidence="1">The sequence shown here is derived from an EMBL/GenBank/DDBJ whole genome shotgun (WGS) entry which is preliminary data.</text>
</comment>
<proteinExistence type="predicted"/>
<reference evidence="1 2" key="1">
    <citation type="journal article" date="2016" name="DNA Res.">
        <title>The draft genome of MD-2 pineapple using hybrid error correction of long reads.</title>
        <authorList>
            <person name="Redwan R.M."/>
            <person name="Saidin A."/>
            <person name="Kumar S.V."/>
        </authorList>
    </citation>
    <scope>NUCLEOTIDE SEQUENCE [LARGE SCALE GENOMIC DNA]</scope>
    <source>
        <strain evidence="2">cv. MD2</strain>
        <tissue evidence="1">Leaf</tissue>
    </source>
</reference>
<dbReference type="Proteomes" id="UP000092600">
    <property type="component" value="Unassembled WGS sequence"/>
</dbReference>
<accession>A0A199UQD0</accession>